<evidence type="ECO:0000313" key="2">
    <source>
        <dbReference type="WBParaSite" id="JU765_v2.g6588.t1"/>
    </source>
</evidence>
<evidence type="ECO:0000313" key="1">
    <source>
        <dbReference type="Proteomes" id="UP000887576"/>
    </source>
</evidence>
<organism evidence="1 2">
    <name type="scientific">Panagrolaimus sp. JU765</name>
    <dbReference type="NCBI Taxonomy" id="591449"/>
    <lineage>
        <taxon>Eukaryota</taxon>
        <taxon>Metazoa</taxon>
        <taxon>Ecdysozoa</taxon>
        <taxon>Nematoda</taxon>
        <taxon>Chromadorea</taxon>
        <taxon>Rhabditida</taxon>
        <taxon>Tylenchina</taxon>
        <taxon>Panagrolaimomorpha</taxon>
        <taxon>Panagrolaimoidea</taxon>
        <taxon>Panagrolaimidae</taxon>
        <taxon>Panagrolaimus</taxon>
    </lineage>
</organism>
<protein>
    <submittedName>
        <fullName evidence="2">SUN domain-containing protein</fullName>
    </submittedName>
</protein>
<dbReference type="Proteomes" id="UP000887576">
    <property type="component" value="Unplaced"/>
</dbReference>
<proteinExistence type="predicted"/>
<sequence length="249" mass="28809">MNYQRIFFNKYSSSVVLLDIVVVLLYYGWSPANYSIFNRERQTSDDISAGIPSNKPEFKESTVSDLIWPISTVILKRDFHIDQDFADIANGAKIVESSETWDRAPKMKFIMGIPWRYGNVYDPKTLIRKNRPLKREKCWMMAVKGNKEGFFEIDFGRPINISSVRYEHHEIKDQNDELTAPFKFKVYAVNSNGFLTFLVEFNFSSKAKVKAVGVNEIQFKTSKIKVEVVGNGGSRDFTRLCKFYVYGKP</sequence>
<accession>A0AC34RGK9</accession>
<dbReference type="WBParaSite" id="JU765_v2.g6588.t1">
    <property type="protein sequence ID" value="JU765_v2.g6588.t1"/>
    <property type="gene ID" value="JU765_v2.g6588"/>
</dbReference>
<name>A0AC34RGK9_9BILA</name>
<reference evidence="2" key="1">
    <citation type="submission" date="2022-11" db="UniProtKB">
        <authorList>
            <consortium name="WormBaseParasite"/>
        </authorList>
    </citation>
    <scope>IDENTIFICATION</scope>
</reference>